<dbReference type="EMBL" id="CAWVOK010000011">
    <property type="protein sequence ID" value="CAK8162588.1"/>
    <property type="molecule type" value="Genomic_DNA"/>
</dbReference>
<dbReference type="RefSeq" id="WP_338363687.1">
    <property type="nucleotide sequence ID" value="NZ_CAWVOK010000011.1"/>
</dbReference>
<keyword evidence="7" id="KW-0175">Coiled coil</keyword>
<dbReference type="CDD" id="cd19499">
    <property type="entry name" value="RecA-like_ClpB_Hsp104-like"/>
    <property type="match status" value="1"/>
</dbReference>
<evidence type="ECO:0000313" key="10">
    <source>
        <dbReference type="Proteomes" id="UP001314181"/>
    </source>
</evidence>
<dbReference type="Pfam" id="PF00004">
    <property type="entry name" value="AAA"/>
    <property type="match status" value="1"/>
</dbReference>
<feature type="coiled-coil region" evidence="7">
    <location>
        <begin position="415"/>
        <end position="495"/>
    </location>
</feature>
<keyword evidence="2 6" id="KW-0677">Repeat</keyword>
<keyword evidence="10" id="KW-1185">Reference proteome</keyword>
<evidence type="ECO:0000256" key="5">
    <source>
        <dbReference type="ARBA" id="ARBA00023186"/>
    </source>
</evidence>
<comment type="similarity">
    <text evidence="1">Belongs to the ClpA/ClpB family.</text>
</comment>
<name>A0ABP0EVH1_9RICK</name>
<keyword evidence="4" id="KW-0067">ATP-binding</keyword>
<dbReference type="Proteomes" id="UP001314181">
    <property type="component" value="Unassembled WGS sequence"/>
</dbReference>
<dbReference type="PANTHER" id="PTHR11638:SF18">
    <property type="entry name" value="HEAT SHOCK PROTEIN 104"/>
    <property type="match status" value="1"/>
</dbReference>
<reference evidence="9 10" key="1">
    <citation type="submission" date="2024-01" db="EMBL/GenBank/DDBJ databases">
        <authorList>
            <person name="Kunselman E."/>
        </authorList>
    </citation>
    <scope>NUCLEOTIDE SEQUENCE [LARGE SCALE GENOMIC DNA]</scope>
    <source>
        <strain evidence="9">2 abalone samples</strain>
    </source>
</reference>
<dbReference type="InterPro" id="IPR003959">
    <property type="entry name" value="ATPase_AAA_core"/>
</dbReference>
<dbReference type="SMART" id="SM00382">
    <property type="entry name" value="AAA"/>
    <property type="match status" value="2"/>
</dbReference>
<dbReference type="Gene3D" id="3.40.50.300">
    <property type="entry name" value="P-loop containing nucleotide triphosphate hydrolases"/>
    <property type="match status" value="3"/>
</dbReference>
<dbReference type="InterPro" id="IPR019489">
    <property type="entry name" value="Clp_ATPase_C"/>
</dbReference>
<dbReference type="InterPro" id="IPR041546">
    <property type="entry name" value="ClpA/ClpB_AAA_lid"/>
</dbReference>
<dbReference type="SUPFAM" id="SSF81923">
    <property type="entry name" value="Double Clp-N motif"/>
    <property type="match status" value="1"/>
</dbReference>
<protein>
    <submittedName>
        <fullName evidence="9">Chaperone protein ClpB</fullName>
    </submittedName>
</protein>
<dbReference type="Gene3D" id="1.10.1780.10">
    <property type="entry name" value="Clp, N-terminal domain"/>
    <property type="match status" value="1"/>
</dbReference>
<accession>A0ABP0EVH1</accession>
<dbReference type="InterPro" id="IPR050130">
    <property type="entry name" value="ClpA_ClpB"/>
</dbReference>
<keyword evidence="3" id="KW-0547">Nucleotide-binding</keyword>
<dbReference type="InterPro" id="IPR018368">
    <property type="entry name" value="ClpA/B_CS1"/>
</dbReference>
<dbReference type="PROSITE" id="PS00870">
    <property type="entry name" value="CLPAB_1"/>
    <property type="match status" value="1"/>
</dbReference>
<dbReference type="InterPro" id="IPR027417">
    <property type="entry name" value="P-loop_NTPase"/>
</dbReference>
<dbReference type="Pfam" id="PF02861">
    <property type="entry name" value="Clp_N"/>
    <property type="match status" value="1"/>
</dbReference>
<evidence type="ECO:0000256" key="4">
    <source>
        <dbReference type="ARBA" id="ARBA00022840"/>
    </source>
</evidence>
<dbReference type="InterPro" id="IPR003593">
    <property type="entry name" value="AAA+_ATPase"/>
</dbReference>
<sequence length="866" mass="96704">MDLDRLSIDSRKVVNEAFMKAVSLGNPKVTVVHLVHALLTNDSGGIVSHILPHNNISIEKLTKFIEDLLNNFPSIEGSTAATPSPDRILLATLSRADDLSKKNGDSFVTTDSLLLAVIAIKDVELDKLFKLFGITQSIVESNIIDMRKNNKVNSEKAESSFNALKKYTIDFTALAIKGELDPVIGRDDEIRRVIQVLLRRTKNNPVLIGEPGVGKTAVVEGLARRIAARDVPEHMRKCRILGLDLAALVAGSKYRGEFEERMKAVVHEVENSDGEVILFIDELHMLVGAGNVSGTIDASNMLKPALARGKLHCIGATTIDEYKRFIEKDAALERRFQHILISQPNDNDTISILRGLKEKYELHHGVKILDAAIVAAARLSNRYITNRFLPDKAIDLMDEAASKIRVEIDSKPEAIDELERKIIQLKVESAALEKEVDKASVERLARIANELAKMEKIFVDLEGKWRVEKDKISTALSLKEKVDQYKQELEIAQRNGDLAKAGEIKYGTLPKIEQKIVELEKQLTDKEGCILHRVVTANDIATVVSKWSGIPIEHIMDSERSKLLNMEKELGKIIVGQEYALSAISNAIRCARADIQDPNKPLGSFIFLGPTGVGKTELAKALALFLFNNSNAMTRIDMSEYMEKHSVAKFIGAPPGYVGYEQGGVLAEAVRKSPYQIILFDEIEKAHSEIFNILLQILDDGRLTDSQGHLVDFRNTIIIMTSNLGSELMFTANELNKELREAVMSVVKSVFRPEFLNRIDEIIIFNKLTKNDIVNVVNIQLEFLRNNLKNKSIELEISESALKWLADEGYSSTYGARPLKRIIQRHIVDKLALLILSTSFNKNAIVFVDRRNNDSSLDVRVQNSNN</sequence>
<feature type="domain" description="Clp R" evidence="8">
    <location>
        <begin position="3"/>
        <end position="149"/>
    </location>
</feature>
<evidence type="ECO:0000256" key="3">
    <source>
        <dbReference type="ARBA" id="ARBA00022741"/>
    </source>
</evidence>
<dbReference type="Pfam" id="PF17871">
    <property type="entry name" value="AAA_lid_9"/>
    <property type="match status" value="1"/>
</dbReference>
<dbReference type="InterPro" id="IPR004176">
    <property type="entry name" value="Clp_R_N"/>
</dbReference>
<dbReference type="SUPFAM" id="SSF52540">
    <property type="entry name" value="P-loop containing nucleoside triphosphate hydrolases"/>
    <property type="match status" value="2"/>
</dbReference>
<dbReference type="SMART" id="SM01086">
    <property type="entry name" value="ClpB_D2-small"/>
    <property type="match status" value="1"/>
</dbReference>
<evidence type="ECO:0000313" key="9">
    <source>
        <dbReference type="EMBL" id="CAK8162588.1"/>
    </source>
</evidence>
<dbReference type="InterPro" id="IPR036628">
    <property type="entry name" value="Clp_N_dom_sf"/>
</dbReference>
<organism evidence="9 10">
    <name type="scientific">Candidatus Xenohaliotis californiensis</name>
    <dbReference type="NCBI Taxonomy" id="84677"/>
    <lineage>
        <taxon>Bacteria</taxon>
        <taxon>Pseudomonadati</taxon>
        <taxon>Pseudomonadota</taxon>
        <taxon>Alphaproteobacteria</taxon>
        <taxon>Rickettsiales</taxon>
        <taxon>Anaplasmataceae</taxon>
        <taxon>Candidatus Xenohaliotis</taxon>
    </lineage>
</organism>
<dbReference type="Pfam" id="PF07724">
    <property type="entry name" value="AAA_2"/>
    <property type="match status" value="1"/>
</dbReference>
<evidence type="ECO:0000256" key="7">
    <source>
        <dbReference type="SAM" id="Coils"/>
    </source>
</evidence>
<comment type="caution">
    <text evidence="9">The sequence shown here is derived from an EMBL/GenBank/DDBJ whole genome shotgun (WGS) entry which is preliminary data.</text>
</comment>
<dbReference type="CDD" id="cd00009">
    <property type="entry name" value="AAA"/>
    <property type="match status" value="1"/>
</dbReference>
<evidence type="ECO:0000259" key="8">
    <source>
        <dbReference type="PROSITE" id="PS51903"/>
    </source>
</evidence>
<dbReference type="PRINTS" id="PR00300">
    <property type="entry name" value="CLPPROTEASEA"/>
</dbReference>
<evidence type="ECO:0000256" key="2">
    <source>
        <dbReference type="ARBA" id="ARBA00022737"/>
    </source>
</evidence>
<evidence type="ECO:0000256" key="6">
    <source>
        <dbReference type="PROSITE-ProRule" id="PRU01251"/>
    </source>
</evidence>
<dbReference type="PROSITE" id="PS51903">
    <property type="entry name" value="CLP_R"/>
    <property type="match status" value="1"/>
</dbReference>
<dbReference type="PANTHER" id="PTHR11638">
    <property type="entry name" value="ATP-DEPENDENT CLP PROTEASE"/>
    <property type="match status" value="1"/>
</dbReference>
<dbReference type="Pfam" id="PF10431">
    <property type="entry name" value="ClpB_D2-small"/>
    <property type="match status" value="1"/>
</dbReference>
<keyword evidence="5" id="KW-0143">Chaperone</keyword>
<dbReference type="InterPro" id="IPR001270">
    <property type="entry name" value="ClpA/B"/>
</dbReference>
<evidence type="ECO:0000256" key="1">
    <source>
        <dbReference type="ARBA" id="ARBA00008675"/>
    </source>
</evidence>
<dbReference type="Gene3D" id="1.10.8.60">
    <property type="match status" value="1"/>
</dbReference>
<proteinExistence type="inferred from homology"/>
<gene>
    <name evidence="9" type="primary">clpB</name>
    <name evidence="9" type="ORF">CAXC1_10008</name>
</gene>